<evidence type="ECO:0000313" key="2">
    <source>
        <dbReference type="WBParaSite" id="PDA_v2.g11826.t1"/>
    </source>
</evidence>
<evidence type="ECO:0000313" key="1">
    <source>
        <dbReference type="Proteomes" id="UP000887578"/>
    </source>
</evidence>
<dbReference type="AlphaFoldDB" id="A0A914PAS5"/>
<keyword evidence="1" id="KW-1185">Reference proteome</keyword>
<name>A0A914PAS5_9BILA</name>
<dbReference type="Proteomes" id="UP000887578">
    <property type="component" value="Unplaced"/>
</dbReference>
<dbReference type="WBParaSite" id="PDA_v2.g11826.t1">
    <property type="protein sequence ID" value="PDA_v2.g11826.t1"/>
    <property type="gene ID" value="PDA_v2.g11826"/>
</dbReference>
<protein>
    <submittedName>
        <fullName evidence="2">Uncharacterized protein</fullName>
    </submittedName>
</protein>
<accession>A0A914PAS5</accession>
<sequence length="234" mass="26980">MQQLITNNNNNASYFVLLPTTLNPRYLFPLPLAVESWKNIGVQPVTIFIGKESEFLLNNQSNDTLKFLKEQNVPVLFFEPKKLPEVSFSQIIRLFGAVFSFFANFPPDEAVLITSDADLMVFNLFNHIPNISEGKHLHLYNSQCCHPIEIPPKRGNYKVHMFPMGTIGATIKAWKDIMGFNKNVFTVDEIENYVINEFGEKFFKTDGDEIKRGSNIWFADQSLISYKIDEWLKM</sequence>
<proteinExistence type="predicted"/>
<reference evidence="2" key="1">
    <citation type="submission" date="2022-11" db="UniProtKB">
        <authorList>
            <consortium name="WormBaseParasite"/>
        </authorList>
    </citation>
    <scope>IDENTIFICATION</scope>
</reference>
<organism evidence="1 2">
    <name type="scientific">Panagrolaimus davidi</name>
    <dbReference type="NCBI Taxonomy" id="227884"/>
    <lineage>
        <taxon>Eukaryota</taxon>
        <taxon>Metazoa</taxon>
        <taxon>Ecdysozoa</taxon>
        <taxon>Nematoda</taxon>
        <taxon>Chromadorea</taxon>
        <taxon>Rhabditida</taxon>
        <taxon>Tylenchina</taxon>
        <taxon>Panagrolaimomorpha</taxon>
        <taxon>Panagrolaimoidea</taxon>
        <taxon>Panagrolaimidae</taxon>
        <taxon>Panagrolaimus</taxon>
    </lineage>
</organism>